<evidence type="ECO:0000313" key="2">
    <source>
        <dbReference type="Proteomes" id="UP001226084"/>
    </source>
</evidence>
<evidence type="ECO:0000313" key="1">
    <source>
        <dbReference type="EMBL" id="MDQ1107546.1"/>
    </source>
</evidence>
<dbReference type="SFLD" id="SFLDG01129">
    <property type="entry name" value="C1.5:_HAD__Beta-PGM__Phosphata"/>
    <property type="match status" value="1"/>
</dbReference>
<proteinExistence type="predicted"/>
<name>A0AAP5AFY9_9GAMM</name>
<dbReference type="InterPro" id="IPR006439">
    <property type="entry name" value="HAD-SF_hydro_IA"/>
</dbReference>
<dbReference type="InterPro" id="IPR023214">
    <property type="entry name" value="HAD_sf"/>
</dbReference>
<dbReference type="SUPFAM" id="SSF56784">
    <property type="entry name" value="HAD-like"/>
    <property type="match status" value="1"/>
</dbReference>
<reference evidence="1" key="1">
    <citation type="submission" date="2023-07" db="EMBL/GenBank/DDBJ databases">
        <title>Functional and genomic diversity of the sorghum phyllosphere microbiome.</title>
        <authorList>
            <person name="Shade A."/>
        </authorList>
    </citation>
    <scope>NUCLEOTIDE SEQUENCE</scope>
    <source>
        <strain evidence="1">SORGH_AS_0457</strain>
    </source>
</reference>
<dbReference type="PRINTS" id="PR00413">
    <property type="entry name" value="HADHALOGNASE"/>
</dbReference>
<dbReference type="EMBL" id="JAUTAS010000001">
    <property type="protein sequence ID" value="MDQ1107546.1"/>
    <property type="molecule type" value="Genomic_DNA"/>
</dbReference>
<dbReference type="PANTHER" id="PTHR43611:SF3">
    <property type="entry name" value="FLAVIN MONONUCLEOTIDE HYDROLASE 1, CHLOROPLATIC"/>
    <property type="match status" value="1"/>
</dbReference>
<accession>A0AAP5AFY9</accession>
<dbReference type="Proteomes" id="UP001226084">
    <property type="component" value="Unassembled WGS sequence"/>
</dbReference>
<comment type="caution">
    <text evidence="1">The sequence shown here is derived from an EMBL/GenBank/DDBJ whole genome shotgun (WGS) entry which is preliminary data.</text>
</comment>
<dbReference type="GO" id="GO:0008877">
    <property type="term" value="F:glucose-1-phosphatase activity"/>
    <property type="evidence" value="ECO:0007669"/>
    <property type="project" value="UniProtKB-EC"/>
</dbReference>
<dbReference type="AlphaFoldDB" id="A0AAP5AFY9"/>
<dbReference type="Gene3D" id="3.40.50.1000">
    <property type="entry name" value="HAD superfamily/HAD-like"/>
    <property type="match status" value="1"/>
</dbReference>
<dbReference type="Pfam" id="PF00702">
    <property type="entry name" value="Hydrolase"/>
    <property type="match status" value="1"/>
</dbReference>
<dbReference type="SFLD" id="SFLDS00003">
    <property type="entry name" value="Haloacid_Dehalogenase"/>
    <property type="match status" value="1"/>
</dbReference>
<dbReference type="PANTHER" id="PTHR43611">
    <property type="entry name" value="ALPHA-D-GLUCOSE 1-PHOSPHATE PHOSPHATASE"/>
    <property type="match status" value="1"/>
</dbReference>
<dbReference type="NCBIfam" id="TIGR01509">
    <property type="entry name" value="HAD-SF-IA-v3"/>
    <property type="match status" value="1"/>
</dbReference>
<dbReference type="InterPro" id="IPR036412">
    <property type="entry name" value="HAD-like_sf"/>
</dbReference>
<organism evidence="1 2">
    <name type="scientific">Stenotrophomonas rhizophila</name>
    <dbReference type="NCBI Taxonomy" id="216778"/>
    <lineage>
        <taxon>Bacteria</taxon>
        <taxon>Pseudomonadati</taxon>
        <taxon>Pseudomonadota</taxon>
        <taxon>Gammaproteobacteria</taxon>
        <taxon>Lysobacterales</taxon>
        <taxon>Lysobacteraceae</taxon>
        <taxon>Stenotrophomonas</taxon>
    </lineage>
</organism>
<sequence>MPVALDCLLLDFDGVLVNYARHLRVRHLAESCGCTPAQVHAALFDSGLEQQFDLGLDSTRYLQQLGDALGVAISLAQWQDARIAASPPQTGVVERVQRIAQVMPIAILTNNGALMAQTIPRILPTLAPMLDGRILCSGELGGRKPDPAVFLKAVERLDARPTRTLFVDDLFVNVRGARLAGLQADTANDSRSFGKLMHRFGINA</sequence>
<dbReference type="Gene3D" id="1.10.150.240">
    <property type="entry name" value="Putative phosphatase, domain 2"/>
    <property type="match status" value="1"/>
</dbReference>
<keyword evidence="1" id="KW-0378">Hydrolase</keyword>
<gene>
    <name evidence="1" type="ORF">QE424_000705</name>
</gene>
<dbReference type="InterPro" id="IPR023198">
    <property type="entry name" value="PGP-like_dom2"/>
</dbReference>
<dbReference type="RefSeq" id="WP_307106281.1">
    <property type="nucleotide sequence ID" value="NZ_JAUTAS010000001.1"/>
</dbReference>
<protein>
    <submittedName>
        <fullName evidence="1">HAD superfamily hydrolase (TIGR01509 family)</fullName>
        <ecNumber evidence="1">3.1.3.10</ecNumber>
    </submittedName>
</protein>
<dbReference type="EC" id="3.1.3.10" evidence="1"/>